<comment type="similarity">
    <text evidence="2 4">Belongs to the ATPase inhibitor family.</text>
</comment>
<dbReference type="InterPro" id="IPR007648">
    <property type="entry name" value="ATPase_inhibitor_mt"/>
</dbReference>
<protein>
    <recommendedName>
        <fullName evidence="4">ATPase inhibitor, mitochondrial</fullName>
    </recommendedName>
</protein>
<comment type="subcellular location">
    <subcellularLocation>
        <location evidence="1">Mitochondrion</location>
    </subcellularLocation>
</comment>
<feature type="compositionally biased region" description="Polar residues" evidence="5">
    <location>
        <begin position="14"/>
        <end position="23"/>
    </location>
</feature>
<organism evidence="6 7">
    <name type="scientific">Apiotrichum porosum</name>
    <dbReference type="NCBI Taxonomy" id="105984"/>
    <lineage>
        <taxon>Eukaryota</taxon>
        <taxon>Fungi</taxon>
        <taxon>Dikarya</taxon>
        <taxon>Basidiomycota</taxon>
        <taxon>Agaricomycotina</taxon>
        <taxon>Tremellomycetes</taxon>
        <taxon>Trichosporonales</taxon>
        <taxon>Trichosporonaceae</taxon>
        <taxon>Apiotrichum</taxon>
    </lineage>
</organism>
<dbReference type="Gene3D" id="1.20.5.500">
    <property type="entry name" value="Single helix bin"/>
    <property type="match status" value="1"/>
</dbReference>
<feature type="region of interest" description="Disordered" evidence="5">
    <location>
        <begin position="1"/>
        <end position="32"/>
    </location>
</feature>
<dbReference type="AlphaFoldDB" id="A0A427XHZ9"/>
<dbReference type="Pfam" id="PF04568">
    <property type="entry name" value="IATP"/>
    <property type="match status" value="1"/>
</dbReference>
<name>A0A427XHZ9_9TREE</name>
<dbReference type="RefSeq" id="XP_028473603.1">
    <property type="nucleotide sequence ID" value="XM_028617925.1"/>
</dbReference>
<keyword evidence="7" id="KW-1185">Reference proteome</keyword>
<dbReference type="OrthoDB" id="5532350at2759"/>
<dbReference type="EMBL" id="RSCE01000012">
    <property type="protein sequence ID" value="RSH78456.1"/>
    <property type="molecule type" value="Genomic_DNA"/>
</dbReference>
<evidence type="ECO:0000256" key="1">
    <source>
        <dbReference type="ARBA" id="ARBA00004173"/>
    </source>
</evidence>
<sequence length="70" mass="7797">MARSYTDVRGEGATASSKGFSQREQAEEGQYIRRREQELLKAAQEKLKAAQAEVDKHQATVDASNAKDKK</sequence>
<evidence type="ECO:0000313" key="7">
    <source>
        <dbReference type="Proteomes" id="UP000279236"/>
    </source>
</evidence>
<comment type="function">
    <text evidence="4">Inhibits the enzyme activity of ATPase.</text>
</comment>
<evidence type="ECO:0000256" key="3">
    <source>
        <dbReference type="ARBA" id="ARBA00023128"/>
    </source>
</evidence>
<accession>A0A427XHZ9</accession>
<dbReference type="Proteomes" id="UP000279236">
    <property type="component" value="Unassembled WGS sequence"/>
</dbReference>
<evidence type="ECO:0000256" key="2">
    <source>
        <dbReference type="ARBA" id="ARBA00010901"/>
    </source>
</evidence>
<dbReference type="GO" id="GO:0042030">
    <property type="term" value="F:ATPase inhibitor activity"/>
    <property type="evidence" value="ECO:0007669"/>
    <property type="project" value="InterPro"/>
</dbReference>
<dbReference type="GO" id="GO:0005739">
    <property type="term" value="C:mitochondrion"/>
    <property type="evidence" value="ECO:0007669"/>
    <property type="project" value="UniProtKB-SubCell"/>
</dbReference>
<evidence type="ECO:0000313" key="6">
    <source>
        <dbReference type="EMBL" id="RSH78456.1"/>
    </source>
</evidence>
<dbReference type="GeneID" id="39586724"/>
<reference evidence="6 7" key="1">
    <citation type="submission" date="2018-11" db="EMBL/GenBank/DDBJ databases">
        <title>Genome sequence of Apiotrichum porosum DSM 27194.</title>
        <authorList>
            <person name="Aliyu H."/>
            <person name="Gorte O."/>
            <person name="Ochsenreither K."/>
        </authorList>
    </citation>
    <scope>NUCLEOTIDE SEQUENCE [LARGE SCALE GENOMIC DNA]</scope>
    <source>
        <strain evidence="6 7">DSM 27194</strain>
    </source>
</reference>
<feature type="region of interest" description="Disordered" evidence="5">
    <location>
        <begin position="51"/>
        <end position="70"/>
    </location>
</feature>
<feature type="compositionally biased region" description="Basic and acidic residues" evidence="5">
    <location>
        <begin position="1"/>
        <end position="10"/>
    </location>
</feature>
<comment type="caution">
    <text evidence="6">The sequence shown here is derived from an EMBL/GenBank/DDBJ whole genome shotgun (WGS) entry which is preliminary data.</text>
</comment>
<gene>
    <name evidence="6" type="ORF">EHS24_002181</name>
</gene>
<proteinExistence type="inferred from homology"/>
<evidence type="ECO:0000256" key="4">
    <source>
        <dbReference type="RuleBase" id="RU368087"/>
    </source>
</evidence>
<evidence type="ECO:0000256" key="5">
    <source>
        <dbReference type="SAM" id="MobiDB-lite"/>
    </source>
</evidence>
<keyword evidence="3" id="KW-0496">Mitochondrion</keyword>
<dbReference type="STRING" id="105984.A0A427XHZ9"/>